<dbReference type="AlphaFoldDB" id="A0A6J4N8J8"/>
<dbReference type="SUPFAM" id="SSF50475">
    <property type="entry name" value="FMN-binding split barrel"/>
    <property type="match status" value="1"/>
</dbReference>
<dbReference type="GO" id="GO:0010181">
    <property type="term" value="F:FMN binding"/>
    <property type="evidence" value="ECO:0007669"/>
    <property type="project" value="InterPro"/>
</dbReference>
<dbReference type="Pfam" id="PF01613">
    <property type="entry name" value="Flavin_Reduct"/>
    <property type="match status" value="1"/>
</dbReference>
<sequence>MSEPDLGDIVRNVHRRYPTGVSVVTVMASDGKPYGLAVNSFSSVSLDPPLILFAVNVSASSYPWMFAADHMAVNVLSTSQTAVVKRFSRSGGDKFADVDWTTGETGSPLIKGCTGRFELAVRYKIPAYTHTIIIGEVVNAEYTDDPPMIYLGGAFYDSGDLTPTEG</sequence>
<dbReference type="EC" id="1.14.13.-" evidence="4"/>
<comment type="similarity">
    <text evidence="1">Belongs to the non-flavoprotein flavin reductase family.</text>
</comment>
<dbReference type="GO" id="GO:0004497">
    <property type="term" value="F:monooxygenase activity"/>
    <property type="evidence" value="ECO:0007669"/>
    <property type="project" value="UniProtKB-KW"/>
</dbReference>
<dbReference type="InterPro" id="IPR050268">
    <property type="entry name" value="NADH-dep_flavin_reductase"/>
</dbReference>
<organism evidence="4">
    <name type="scientific">uncultured Nocardioides sp</name>
    <dbReference type="NCBI Taxonomy" id="198441"/>
    <lineage>
        <taxon>Bacteria</taxon>
        <taxon>Bacillati</taxon>
        <taxon>Actinomycetota</taxon>
        <taxon>Actinomycetes</taxon>
        <taxon>Propionibacteriales</taxon>
        <taxon>Nocardioidaceae</taxon>
        <taxon>Nocardioides</taxon>
        <taxon>environmental samples</taxon>
    </lineage>
</organism>
<dbReference type="SMART" id="SM00903">
    <property type="entry name" value="Flavin_Reduct"/>
    <property type="match status" value="1"/>
</dbReference>
<feature type="domain" description="Flavin reductase like" evidence="3">
    <location>
        <begin position="14"/>
        <end position="157"/>
    </location>
</feature>
<dbReference type="PANTHER" id="PTHR30466:SF11">
    <property type="entry name" value="FLAVIN-DEPENDENT MONOOXYGENASE, REDUCTASE SUBUNIT HSAB"/>
    <property type="match status" value="1"/>
</dbReference>
<dbReference type="InterPro" id="IPR002563">
    <property type="entry name" value="Flavin_Rdtase-like_dom"/>
</dbReference>
<name>A0A6J4N8J8_9ACTN</name>
<keyword evidence="4" id="KW-0503">Monooxygenase</keyword>
<evidence type="ECO:0000256" key="2">
    <source>
        <dbReference type="ARBA" id="ARBA00023002"/>
    </source>
</evidence>
<dbReference type="InterPro" id="IPR012349">
    <property type="entry name" value="Split_barrel_FMN-bd"/>
</dbReference>
<accession>A0A6J4N8J8</accession>
<gene>
    <name evidence="4" type="ORF">AVDCRST_MAG32-1388</name>
</gene>
<evidence type="ECO:0000259" key="3">
    <source>
        <dbReference type="SMART" id="SM00903"/>
    </source>
</evidence>
<dbReference type="GO" id="GO:0042602">
    <property type="term" value="F:riboflavin reductase (NADPH) activity"/>
    <property type="evidence" value="ECO:0007669"/>
    <property type="project" value="TreeGrafter"/>
</dbReference>
<dbReference type="EMBL" id="CADCUM010000066">
    <property type="protein sequence ID" value="CAA9378996.1"/>
    <property type="molecule type" value="Genomic_DNA"/>
</dbReference>
<protein>
    <submittedName>
        <fullName evidence="4">Nitrilotriacetate monooxygenase component B</fullName>
        <ecNumber evidence="4">1.14.13.-</ecNumber>
    </submittedName>
</protein>
<evidence type="ECO:0000313" key="4">
    <source>
        <dbReference type="EMBL" id="CAA9378996.1"/>
    </source>
</evidence>
<reference evidence="4" key="1">
    <citation type="submission" date="2020-02" db="EMBL/GenBank/DDBJ databases">
        <authorList>
            <person name="Meier V. D."/>
        </authorList>
    </citation>
    <scope>NUCLEOTIDE SEQUENCE</scope>
    <source>
        <strain evidence="4">AVDCRST_MAG32</strain>
    </source>
</reference>
<dbReference type="PANTHER" id="PTHR30466">
    <property type="entry name" value="FLAVIN REDUCTASE"/>
    <property type="match status" value="1"/>
</dbReference>
<keyword evidence="2 4" id="KW-0560">Oxidoreductase</keyword>
<dbReference type="Gene3D" id="2.30.110.10">
    <property type="entry name" value="Electron Transport, Fmn-binding Protein, Chain A"/>
    <property type="match status" value="1"/>
</dbReference>
<proteinExistence type="inferred from homology"/>
<evidence type="ECO:0000256" key="1">
    <source>
        <dbReference type="ARBA" id="ARBA00008898"/>
    </source>
</evidence>